<sequence>MSGTAAIQNNLEALKRILAGLFAMAGLGADASPLWGGQRSPDRRVGVIAAPQPDAARRPPHKGEVKQAFTLPRHLRLAILRLLRPAESAARRLIVASARGLIVALPPPRKLSDRPASLEPELRRFGIAIVASGVIGANGARRAAATPTASAARPRRLPLADRPRRPPGLQHIGVLHSAARPAHAAPRISFPQDVAPRPGARAEGGPPSALDDPVDATRLAQRLTALAAALDDLPGEARRLARWQARRRRQAEGGAGSAASPWGVFGRSSDPSGGPPAVRQGPATCRADAAKGTPGAPETVTGGRNRARQPSPLRPGRPPGGRFWRYDPAARRPAAIREVDQILAHAHALALHALENPDTS</sequence>
<name>A0ABV3R5B9_9HYPH</name>
<dbReference type="RefSeq" id="WP_367725376.1">
    <property type="nucleotide sequence ID" value="NZ_JBFOCI010000007.1"/>
</dbReference>
<comment type="caution">
    <text evidence="2">The sequence shown here is derived from an EMBL/GenBank/DDBJ whole genome shotgun (WGS) entry which is preliminary data.</text>
</comment>
<dbReference type="EMBL" id="JBFOCI010000007">
    <property type="protein sequence ID" value="MEW9808152.1"/>
    <property type="molecule type" value="Genomic_DNA"/>
</dbReference>
<organism evidence="2 3">
    <name type="scientific">Mesorhizobium marinum</name>
    <dbReference type="NCBI Taxonomy" id="3228790"/>
    <lineage>
        <taxon>Bacteria</taxon>
        <taxon>Pseudomonadati</taxon>
        <taxon>Pseudomonadota</taxon>
        <taxon>Alphaproteobacteria</taxon>
        <taxon>Hyphomicrobiales</taxon>
        <taxon>Phyllobacteriaceae</taxon>
        <taxon>Mesorhizobium</taxon>
    </lineage>
</organism>
<protein>
    <submittedName>
        <fullName evidence="2">Uncharacterized protein</fullName>
    </submittedName>
</protein>
<dbReference type="Proteomes" id="UP001556196">
    <property type="component" value="Unassembled WGS sequence"/>
</dbReference>
<keyword evidence="3" id="KW-1185">Reference proteome</keyword>
<feature type="region of interest" description="Disordered" evidence="1">
    <location>
        <begin position="244"/>
        <end position="325"/>
    </location>
</feature>
<evidence type="ECO:0000313" key="2">
    <source>
        <dbReference type="EMBL" id="MEW9808152.1"/>
    </source>
</evidence>
<gene>
    <name evidence="2" type="ORF">ABUE31_19365</name>
</gene>
<evidence type="ECO:0000313" key="3">
    <source>
        <dbReference type="Proteomes" id="UP001556196"/>
    </source>
</evidence>
<feature type="compositionally biased region" description="Low complexity" evidence="1">
    <location>
        <begin position="189"/>
        <end position="209"/>
    </location>
</feature>
<reference evidence="2 3" key="1">
    <citation type="submission" date="2024-06" db="EMBL/GenBank/DDBJ databases">
        <authorList>
            <person name="Tuo L."/>
        </authorList>
    </citation>
    <scope>NUCLEOTIDE SEQUENCE [LARGE SCALE GENOMIC DNA]</scope>
    <source>
        <strain evidence="2 3">ZMM04-5</strain>
    </source>
</reference>
<evidence type="ECO:0000256" key="1">
    <source>
        <dbReference type="SAM" id="MobiDB-lite"/>
    </source>
</evidence>
<feature type="region of interest" description="Disordered" evidence="1">
    <location>
        <begin position="189"/>
        <end position="211"/>
    </location>
</feature>
<feature type="region of interest" description="Disordered" evidence="1">
    <location>
        <begin position="140"/>
        <end position="166"/>
    </location>
</feature>
<accession>A0ABV3R5B9</accession>
<proteinExistence type="predicted"/>
<feature type="compositionally biased region" description="Low complexity" evidence="1">
    <location>
        <begin position="140"/>
        <end position="152"/>
    </location>
</feature>